<dbReference type="Proteomes" id="UP000636709">
    <property type="component" value="Unassembled WGS sequence"/>
</dbReference>
<dbReference type="EMBL" id="JACEFO010002248">
    <property type="protein sequence ID" value="KAF8671087.1"/>
    <property type="molecule type" value="Genomic_DNA"/>
</dbReference>
<comment type="similarity">
    <text evidence="2">Belongs to the Ca(2+):cation antiporter (CaCA) (TC 2.A.19) family. Cation/proton exchanger (CAX) subfamily.</text>
</comment>
<accession>A0A835AS49</accession>
<evidence type="ECO:0000256" key="1">
    <source>
        <dbReference type="ARBA" id="ARBA00004128"/>
    </source>
</evidence>
<keyword evidence="16" id="KW-1185">Reference proteome</keyword>
<gene>
    <name evidence="15" type="ORF">HU200_050371</name>
</gene>
<evidence type="ECO:0000256" key="12">
    <source>
        <dbReference type="ARBA" id="ARBA00025327"/>
    </source>
</evidence>
<keyword evidence="3 13" id="KW-0813">Transport</keyword>
<evidence type="ECO:0000313" key="15">
    <source>
        <dbReference type="EMBL" id="KAF8671087.1"/>
    </source>
</evidence>
<dbReference type="Pfam" id="PF01699">
    <property type="entry name" value="Na_Ca_ex"/>
    <property type="match status" value="2"/>
</dbReference>
<sequence length="453" mass="47984">MEAGLVRKYASEAGGLRLARHGPHGHSARTAHSMSASALRKKSDASLVRKVPFAPLRPVLANLQEVFLGTKLAVLFPAVPLAIAARCANFGQVWVFALSLLGLIPLAERVSFLTEQIAIYTGPTVGGLLNATCGNATELIIALFALMQGKIEVVKYSLLGSVLSNLLLVLGTSLFCGGIVNLGVDQPYDRKQADVSTGLLILGVLCQSLPLMLRYAVAAGEHSIAAATTGLELSRACSIVMLLAYVAYLFFQLKTHTQLFEPQDIDEDDEDQEEAVIGFGSGLFWLAFKTVLIAILSEYVVGTIEPTSQSWGLSVSFISIILLPIVGNAAEHAGAIIFALKNKLDITLGVALGSATQISMFVVPLSVIVAWIAGIQMDLDFKLLETGSLFVSVIVTAFTLQDGTSHYLKGILLLLCYIVIGACFFVTRQPASHANGGGAGLAVPTGTWNAQVA</sequence>
<organism evidence="15 16">
    <name type="scientific">Digitaria exilis</name>
    <dbReference type="NCBI Taxonomy" id="1010633"/>
    <lineage>
        <taxon>Eukaryota</taxon>
        <taxon>Viridiplantae</taxon>
        <taxon>Streptophyta</taxon>
        <taxon>Embryophyta</taxon>
        <taxon>Tracheophyta</taxon>
        <taxon>Spermatophyta</taxon>
        <taxon>Magnoliopsida</taxon>
        <taxon>Liliopsida</taxon>
        <taxon>Poales</taxon>
        <taxon>Poaceae</taxon>
        <taxon>PACMAD clade</taxon>
        <taxon>Panicoideae</taxon>
        <taxon>Panicodae</taxon>
        <taxon>Paniceae</taxon>
        <taxon>Anthephorinae</taxon>
        <taxon>Digitaria</taxon>
    </lineage>
</organism>
<keyword evidence="5 13" id="KW-0926">Vacuole</keyword>
<dbReference type="GO" id="GO:0009705">
    <property type="term" value="C:plant-type vacuole membrane"/>
    <property type="evidence" value="ECO:0007669"/>
    <property type="project" value="TreeGrafter"/>
</dbReference>
<feature type="transmembrane region" description="Helical" evidence="13">
    <location>
        <begin position="158"/>
        <end position="183"/>
    </location>
</feature>
<dbReference type="InterPro" id="IPR004837">
    <property type="entry name" value="NaCa_Exmemb"/>
</dbReference>
<comment type="function">
    <text evidence="12 13">Vacuolar cation/proton exchanger (CAX). Translocates Ca(2+) and other metal ions into vacuoles using the proton gradient formed by H(+)-ATPase and H(+)-pyrophosphatase.</text>
</comment>
<dbReference type="NCBIfam" id="TIGR00846">
    <property type="entry name" value="caca2"/>
    <property type="match status" value="1"/>
</dbReference>
<evidence type="ECO:0000256" key="10">
    <source>
        <dbReference type="ARBA" id="ARBA00023065"/>
    </source>
</evidence>
<evidence type="ECO:0000256" key="3">
    <source>
        <dbReference type="ARBA" id="ARBA00022448"/>
    </source>
</evidence>
<evidence type="ECO:0000259" key="14">
    <source>
        <dbReference type="Pfam" id="PF01699"/>
    </source>
</evidence>
<keyword evidence="11 13" id="KW-0472">Membrane</keyword>
<dbReference type="InterPro" id="IPR004713">
    <property type="entry name" value="CaH_exchang"/>
</dbReference>
<evidence type="ECO:0000256" key="2">
    <source>
        <dbReference type="ARBA" id="ARBA00008248"/>
    </source>
</evidence>
<keyword evidence="6 13" id="KW-0109">Calcium transport</keyword>
<dbReference type="Gene3D" id="1.20.1420.30">
    <property type="entry name" value="NCX, central ion-binding region"/>
    <property type="match status" value="1"/>
</dbReference>
<evidence type="ECO:0000256" key="11">
    <source>
        <dbReference type="ARBA" id="ARBA00023136"/>
    </source>
</evidence>
<feature type="transmembrane region" description="Helical" evidence="13">
    <location>
        <begin position="346"/>
        <end position="371"/>
    </location>
</feature>
<dbReference type="OrthoDB" id="1699231at2759"/>
<dbReference type="PANTHER" id="PTHR31503:SF1">
    <property type="entry name" value="VACUOLAR CATION_PROTON EXCHANGER 3"/>
    <property type="match status" value="1"/>
</dbReference>
<reference evidence="15" key="1">
    <citation type="submission" date="2020-07" db="EMBL/GenBank/DDBJ databases">
        <title>Genome sequence and genetic diversity analysis of an under-domesticated orphan crop, white fonio (Digitaria exilis).</title>
        <authorList>
            <person name="Bennetzen J.L."/>
            <person name="Chen S."/>
            <person name="Ma X."/>
            <person name="Wang X."/>
            <person name="Yssel A.E.J."/>
            <person name="Chaluvadi S.R."/>
            <person name="Johnson M."/>
            <person name="Gangashetty P."/>
            <person name="Hamidou F."/>
            <person name="Sanogo M.D."/>
            <person name="Zwaenepoel A."/>
            <person name="Wallace J."/>
            <person name="Van De Peer Y."/>
            <person name="Van Deynze A."/>
        </authorList>
    </citation>
    <scope>NUCLEOTIDE SEQUENCE</scope>
    <source>
        <tissue evidence="15">Leaves</tissue>
    </source>
</reference>
<dbReference type="GO" id="GO:0006874">
    <property type="term" value="P:intracellular calcium ion homeostasis"/>
    <property type="evidence" value="ECO:0007669"/>
    <property type="project" value="TreeGrafter"/>
</dbReference>
<feature type="transmembrane region" description="Helical" evidence="13">
    <location>
        <begin position="407"/>
        <end position="426"/>
    </location>
</feature>
<evidence type="ECO:0000256" key="7">
    <source>
        <dbReference type="ARBA" id="ARBA00022692"/>
    </source>
</evidence>
<feature type="transmembrane region" description="Helical" evidence="13">
    <location>
        <begin position="127"/>
        <end position="146"/>
    </location>
</feature>
<dbReference type="FunFam" id="1.20.1420.30:FF:000008">
    <property type="entry name" value="Vacuolar cation/proton exchanger"/>
    <property type="match status" value="1"/>
</dbReference>
<keyword evidence="10 13" id="KW-0406">Ion transport</keyword>
<proteinExistence type="inferred from homology"/>
<comment type="caution">
    <text evidence="15">The sequence shown here is derived from an EMBL/GenBank/DDBJ whole genome shotgun (WGS) entry which is preliminary data.</text>
</comment>
<dbReference type="GO" id="GO:0015369">
    <property type="term" value="F:calcium:proton antiporter activity"/>
    <property type="evidence" value="ECO:0007669"/>
    <property type="project" value="UniProtKB-UniRule"/>
</dbReference>
<feature type="transmembrane region" description="Helical" evidence="13">
    <location>
        <begin position="233"/>
        <end position="251"/>
    </location>
</feature>
<dbReference type="InterPro" id="IPR004798">
    <property type="entry name" value="CAX-like"/>
</dbReference>
<evidence type="ECO:0000256" key="5">
    <source>
        <dbReference type="ARBA" id="ARBA00022554"/>
    </source>
</evidence>
<dbReference type="PANTHER" id="PTHR31503">
    <property type="entry name" value="VACUOLAR CALCIUM ION TRANSPORTER"/>
    <property type="match status" value="1"/>
</dbReference>
<evidence type="ECO:0000256" key="6">
    <source>
        <dbReference type="ARBA" id="ARBA00022568"/>
    </source>
</evidence>
<keyword evidence="8 13" id="KW-0106">Calcium</keyword>
<feature type="domain" description="Sodium/calcium exchanger membrane region" evidence="14">
    <location>
        <begin position="283"/>
        <end position="420"/>
    </location>
</feature>
<dbReference type="AlphaFoldDB" id="A0A835AS49"/>
<evidence type="ECO:0000256" key="4">
    <source>
        <dbReference type="ARBA" id="ARBA00022449"/>
    </source>
</evidence>
<feature type="transmembrane region" description="Helical" evidence="13">
    <location>
        <begin position="283"/>
        <end position="301"/>
    </location>
</feature>
<dbReference type="NCBIfam" id="TIGR00378">
    <property type="entry name" value="cax"/>
    <property type="match status" value="1"/>
</dbReference>
<keyword evidence="7 13" id="KW-0812">Transmembrane</keyword>
<keyword evidence="4 13" id="KW-0050">Antiport</keyword>
<protein>
    <recommendedName>
        <fullName evidence="13">Vacuolar cation/proton exchanger</fullName>
    </recommendedName>
</protein>
<feature type="domain" description="Sodium/calcium exchanger membrane region" evidence="14">
    <location>
        <begin position="93"/>
        <end position="253"/>
    </location>
</feature>
<evidence type="ECO:0000313" key="16">
    <source>
        <dbReference type="Proteomes" id="UP000636709"/>
    </source>
</evidence>
<feature type="transmembrane region" description="Helical" evidence="13">
    <location>
        <begin position="66"/>
        <end position="83"/>
    </location>
</feature>
<evidence type="ECO:0000256" key="9">
    <source>
        <dbReference type="ARBA" id="ARBA00022989"/>
    </source>
</evidence>
<feature type="transmembrane region" description="Helical" evidence="13">
    <location>
        <begin position="90"/>
        <end position="107"/>
    </location>
</feature>
<feature type="transmembrane region" description="Helical" evidence="13">
    <location>
        <begin position="313"/>
        <end position="340"/>
    </location>
</feature>
<evidence type="ECO:0000256" key="13">
    <source>
        <dbReference type="RuleBase" id="RU365028"/>
    </source>
</evidence>
<evidence type="ECO:0000256" key="8">
    <source>
        <dbReference type="ARBA" id="ARBA00022837"/>
    </source>
</evidence>
<feature type="transmembrane region" description="Helical" evidence="13">
    <location>
        <begin position="195"/>
        <end position="213"/>
    </location>
</feature>
<name>A0A835AS49_9POAL</name>
<keyword evidence="9 13" id="KW-1133">Transmembrane helix</keyword>
<comment type="subcellular location">
    <subcellularLocation>
        <location evidence="1">Vacuole membrane</location>
        <topology evidence="1">Multi-pass membrane protein</topology>
    </subcellularLocation>
</comment>
<dbReference type="InterPro" id="IPR044880">
    <property type="entry name" value="NCX_ion-bd_dom_sf"/>
</dbReference>
<feature type="transmembrane region" description="Helical" evidence="13">
    <location>
        <begin position="383"/>
        <end position="401"/>
    </location>
</feature>